<keyword evidence="7" id="KW-0238">DNA-binding</keyword>
<evidence type="ECO:0000259" key="11">
    <source>
        <dbReference type="PROSITE" id="PS01124"/>
    </source>
</evidence>
<keyword evidence="6" id="KW-0805">Transcription regulation</keyword>
<dbReference type="GO" id="GO:0005737">
    <property type="term" value="C:cytoplasm"/>
    <property type="evidence" value="ECO:0007669"/>
    <property type="project" value="UniProtKB-SubCell"/>
</dbReference>
<dbReference type="Proteomes" id="UP000789738">
    <property type="component" value="Unassembled WGS sequence"/>
</dbReference>
<dbReference type="PANTHER" id="PTHR42713">
    <property type="entry name" value="HISTIDINE KINASE-RELATED"/>
    <property type="match status" value="1"/>
</dbReference>
<keyword evidence="4 10" id="KW-0597">Phosphoprotein</keyword>
<dbReference type="InterPro" id="IPR020449">
    <property type="entry name" value="Tscrpt_reg_AraC-type_HTH"/>
</dbReference>
<dbReference type="PANTHER" id="PTHR42713:SF3">
    <property type="entry name" value="TRANSCRIPTIONAL REGULATORY PROTEIN HPTR"/>
    <property type="match status" value="1"/>
</dbReference>
<keyword evidence="5" id="KW-0902">Two-component regulatory system</keyword>
<evidence type="ECO:0000259" key="12">
    <source>
        <dbReference type="PROSITE" id="PS50110"/>
    </source>
</evidence>
<comment type="caution">
    <text evidence="13">The sequence shown here is derived from an EMBL/GenBank/DDBJ whole genome shotgun (WGS) entry which is preliminary data.</text>
</comment>
<dbReference type="SMART" id="SM00448">
    <property type="entry name" value="REC"/>
    <property type="match status" value="1"/>
</dbReference>
<dbReference type="RefSeq" id="WP_342350498.1">
    <property type="nucleotide sequence ID" value="NZ_CAKJVE010000004.1"/>
</dbReference>
<reference evidence="13" key="1">
    <citation type="submission" date="2021-10" db="EMBL/GenBank/DDBJ databases">
        <authorList>
            <person name="Mesa V."/>
        </authorList>
    </citation>
    <scope>NUCLEOTIDE SEQUENCE</scope>
    <source>
        <strain evidence="13">CC3_PB</strain>
    </source>
</reference>
<evidence type="ECO:0000256" key="4">
    <source>
        <dbReference type="ARBA" id="ARBA00022553"/>
    </source>
</evidence>
<dbReference type="PROSITE" id="PS00041">
    <property type="entry name" value="HTH_ARAC_FAMILY_1"/>
    <property type="match status" value="1"/>
</dbReference>
<dbReference type="InterPro" id="IPR009057">
    <property type="entry name" value="Homeodomain-like_sf"/>
</dbReference>
<name>A0AA86JIP0_9CLOT</name>
<protein>
    <recommendedName>
        <fullName evidence="2">Stage 0 sporulation protein A homolog</fullName>
    </recommendedName>
</protein>
<dbReference type="GO" id="GO:0003700">
    <property type="term" value="F:DNA-binding transcription factor activity"/>
    <property type="evidence" value="ECO:0007669"/>
    <property type="project" value="InterPro"/>
</dbReference>
<keyword evidence="3" id="KW-0963">Cytoplasm</keyword>
<dbReference type="EMBL" id="CAKJVE010000004">
    <property type="protein sequence ID" value="CAG9708141.1"/>
    <property type="molecule type" value="Genomic_DNA"/>
</dbReference>
<evidence type="ECO:0000256" key="9">
    <source>
        <dbReference type="ARBA" id="ARBA00024867"/>
    </source>
</evidence>
<dbReference type="PROSITE" id="PS01124">
    <property type="entry name" value="HTH_ARAC_FAMILY_2"/>
    <property type="match status" value="1"/>
</dbReference>
<accession>A0AA86JIP0</accession>
<dbReference type="GO" id="GO:0000160">
    <property type="term" value="P:phosphorelay signal transduction system"/>
    <property type="evidence" value="ECO:0007669"/>
    <property type="project" value="UniProtKB-KW"/>
</dbReference>
<evidence type="ECO:0000256" key="2">
    <source>
        <dbReference type="ARBA" id="ARBA00018672"/>
    </source>
</evidence>
<gene>
    <name evidence="13" type="ORF">CNEO_43434</name>
</gene>
<organism evidence="13 14">
    <name type="scientific">Clostridium neonatale</name>
    <dbReference type="NCBI Taxonomy" id="137838"/>
    <lineage>
        <taxon>Bacteria</taxon>
        <taxon>Bacillati</taxon>
        <taxon>Bacillota</taxon>
        <taxon>Clostridia</taxon>
        <taxon>Eubacteriales</taxon>
        <taxon>Clostridiaceae</taxon>
        <taxon>Clostridium</taxon>
    </lineage>
</organism>
<evidence type="ECO:0000256" key="6">
    <source>
        <dbReference type="ARBA" id="ARBA00023015"/>
    </source>
</evidence>
<dbReference type="InterPro" id="IPR018060">
    <property type="entry name" value="HTH_AraC"/>
</dbReference>
<sequence length="507" mass="59672">MNILLVDDEYLIRAKILKYLKDSTFSFNNIFQASDGFEALELIRNNSIDIAIIDIQMPKLTGIELLQNLRAESYQTNVIFLTCFEKFEYARQAIKYNIVDYLLKPVKKSDLYSSIEKCISLIEKSAQNLAALHELDEKSKYQYIVDLLYNDLDKKDSLLNIKEDNFIFISVELSKEDYINNLYNFLDDNFKSYDIIYGLSKKNKILLINCIYSDEIKSKLNYLIKNKILSYCYFNKSCTDIKNLKDSFLECITLFPSKIFYNEFSIFTFNDIKYKTYTLPKSLKLDFQLLIRSNTKTTLTNKFEFYLNEVSRIKDVHALKSLVTYFLSAMEDVFLEGNDEYFSLINIDLVNNLLYASKDLNYIKDYCYTCYERLTNEQSKIKNTKNSISSNTIIKVKDYIDKNYYSEDINLDFLSAQFYINSCHLSSTFKKITGESLVEYTTKKRISEAKSLLKNDDIKLSEVAEKVGYKDYYYFSKLFKKYVGVSPLKYKNKNFQFYKKIAKATMI</sequence>
<dbReference type="SUPFAM" id="SSF52172">
    <property type="entry name" value="CheY-like"/>
    <property type="match status" value="1"/>
</dbReference>
<dbReference type="CDD" id="cd17536">
    <property type="entry name" value="REC_YesN-like"/>
    <property type="match status" value="1"/>
</dbReference>
<evidence type="ECO:0000313" key="14">
    <source>
        <dbReference type="Proteomes" id="UP000789738"/>
    </source>
</evidence>
<evidence type="ECO:0000256" key="8">
    <source>
        <dbReference type="ARBA" id="ARBA00023163"/>
    </source>
</evidence>
<dbReference type="PROSITE" id="PS50110">
    <property type="entry name" value="RESPONSE_REGULATORY"/>
    <property type="match status" value="1"/>
</dbReference>
<evidence type="ECO:0000256" key="7">
    <source>
        <dbReference type="ARBA" id="ARBA00023125"/>
    </source>
</evidence>
<feature type="domain" description="Response regulatory" evidence="12">
    <location>
        <begin position="2"/>
        <end position="119"/>
    </location>
</feature>
<evidence type="ECO:0000256" key="5">
    <source>
        <dbReference type="ARBA" id="ARBA00023012"/>
    </source>
</evidence>
<dbReference type="Gene3D" id="3.40.50.2300">
    <property type="match status" value="1"/>
</dbReference>
<evidence type="ECO:0000256" key="3">
    <source>
        <dbReference type="ARBA" id="ARBA00022490"/>
    </source>
</evidence>
<dbReference type="InterPro" id="IPR011006">
    <property type="entry name" value="CheY-like_superfamily"/>
</dbReference>
<dbReference type="InterPro" id="IPR051552">
    <property type="entry name" value="HptR"/>
</dbReference>
<dbReference type="SUPFAM" id="SSF46689">
    <property type="entry name" value="Homeodomain-like"/>
    <property type="match status" value="1"/>
</dbReference>
<dbReference type="AlphaFoldDB" id="A0AA86JIP0"/>
<feature type="modified residue" description="4-aspartylphosphate" evidence="10">
    <location>
        <position position="54"/>
    </location>
</feature>
<dbReference type="Pfam" id="PF00072">
    <property type="entry name" value="Response_reg"/>
    <property type="match status" value="1"/>
</dbReference>
<dbReference type="InterPro" id="IPR001789">
    <property type="entry name" value="Sig_transdc_resp-reg_receiver"/>
</dbReference>
<comment type="function">
    <text evidence="9">May play the central regulatory role in sporulation. It may be an element of the effector pathway responsible for the activation of sporulation genes in response to nutritional stress. Spo0A may act in concert with spo0H (a sigma factor) to control the expression of some genes that are critical to the sporulation process.</text>
</comment>
<comment type="subcellular location">
    <subcellularLocation>
        <location evidence="1">Cytoplasm</location>
    </subcellularLocation>
</comment>
<proteinExistence type="predicted"/>
<dbReference type="InterPro" id="IPR018062">
    <property type="entry name" value="HTH_AraC-typ_CS"/>
</dbReference>
<evidence type="ECO:0000256" key="1">
    <source>
        <dbReference type="ARBA" id="ARBA00004496"/>
    </source>
</evidence>
<evidence type="ECO:0000313" key="13">
    <source>
        <dbReference type="EMBL" id="CAG9708141.1"/>
    </source>
</evidence>
<feature type="domain" description="HTH araC/xylS-type" evidence="11">
    <location>
        <begin position="394"/>
        <end position="493"/>
    </location>
</feature>
<dbReference type="Gene3D" id="1.10.10.60">
    <property type="entry name" value="Homeodomain-like"/>
    <property type="match status" value="2"/>
</dbReference>
<keyword evidence="8" id="KW-0804">Transcription</keyword>
<dbReference type="SMART" id="SM00342">
    <property type="entry name" value="HTH_ARAC"/>
    <property type="match status" value="1"/>
</dbReference>
<dbReference type="PRINTS" id="PR00032">
    <property type="entry name" value="HTHARAC"/>
</dbReference>
<evidence type="ECO:0000256" key="10">
    <source>
        <dbReference type="PROSITE-ProRule" id="PRU00169"/>
    </source>
</evidence>
<dbReference type="Pfam" id="PF12833">
    <property type="entry name" value="HTH_18"/>
    <property type="match status" value="1"/>
</dbReference>
<dbReference type="GO" id="GO:0043565">
    <property type="term" value="F:sequence-specific DNA binding"/>
    <property type="evidence" value="ECO:0007669"/>
    <property type="project" value="InterPro"/>
</dbReference>